<dbReference type="PROSITE" id="PS50103">
    <property type="entry name" value="ZF_C3H1"/>
    <property type="match status" value="1"/>
</dbReference>
<keyword evidence="1" id="KW-0479">Metal-binding</keyword>
<name>A0A9P1CUR8_9DINO</name>
<gene>
    <name evidence="4" type="ORF">C1SCF055_LOCUS24436</name>
</gene>
<feature type="region of interest" description="Disordered" evidence="2">
    <location>
        <begin position="763"/>
        <end position="799"/>
    </location>
</feature>
<sequence>MESDALEKDMWNVLLRYGLDRRKLAVFSSDEASAIAHQICDDLGLICEHVHEEIVSGWLGTVSQSEPYQKRLRGEHQHDPLHVGSILQSSFTRKSTATGLTGALGSSNSDASWIPISRRQRVTAEQTLAKHNHEETQKEKWAKELYLELLKINAPVLNGMEVCVNQERIHVAIAGKTRASTLKRYVKAWKDWQSWKHLTWGADSFVHPGMFCEYLFTRFDEPCGATIPNFICKAVAWFEKTAGLPESEVVATTKAVCQIRDYITEKLAADTPPIRRAPRYPAVAVESLEMAVMDTEQTVGFRVIAWVKLLKIWGALRFDDMQKIKPAELHFTGLYDFSPIFPEELASFWTEHSERATLPTALAMLGVETSKRDLVGRWKPDASDTYVRSYNGLVSQLQGLYGKAMRKPHRFKTLDEIDVAESADAWLRNRKTEIAEEERSELVSKLMLAMDSFASDGTWEHPAEQPPEGTEGDVLEEVQAHFFENGVVTVNKFSSFFRDEQDLIEVLRTEFNIDAAASLAERAQVASVICSWKDTLTKAKRQAEVEAEMSTREWTKPIPVGDYVQLRNFFQTTVGHVEDRVMPSKEYLEKKLQELENGEFRAETLAEVVSKDEIDPDVLVPIFDSKGSLSVKKGSTNVPLPTGPEQLRRRLNVMQNCLMMLALKHVNREEIQDVSKEVFDKYKDYILGDYVWGLSSTDLNGQQIQTPPWSLVLSYEHAIRKRAYTLMQTERLMIGAALEKAWKCPTTKERHFITPLALYSKRSYTPGTSSTSPGTWNPKGKGKGKSKTKGPQKGSGQSPNGEKICYRFNAGKCSYQKCKFAHLCSKCFAKGHNALNCKEKPTPVCKLVQDMDTIVIFENPEDLGEEGCKLVKNDALSSQLVQLWCDRLHGEGYNTENIQHVAEGQPFKLRLMEALLDRAGDPDHKFLLQGESGYPVGVLHPLPRTPHMYEEQTSWKLEDDPYMKAEIWRNNYDSVGDHEEFVREHFAEECKEGLMEKLTLEQAHERFGSKVAISSLAVLVEESHGNKKRIIHDATHGTKVNNRRTTSKEMEQGLGRLGFAANALTWERPFLGPLYAWSAAVRTKKGLLKIPAMLRTIFWFLAKRTRDGGSLQEPTPIRTDNEADLVFFTDAKATEQGAWIGGFLQSKEGSIISWFSEEVQESWAPWLFVRKDPKRVIAALELLATLVAVRLWANGLQRGGKGRCWVRAGTDNQGNSYAVSRLMSTKYPLTVLIMELSETLRARNCELDLRWIPREKNQLADDLTNQVFTKFPMDCHVQFVGGDTKWLVLSELMEKANEFHMELAAEKKRKVAEPVKTRKAKKQKLLEPW</sequence>
<dbReference type="PANTHER" id="PTHR33050">
    <property type="entry name" value="REVERSE TRANSCRIPTASE DOMAIN-CONTAINING PROTEIN"/>
    <property type="match status" value="1"/>
</dbReference>
<protein>
    <submittedName>
        <fullName evidence="6">C3H1-type domain-containing protein</fullName>
    </submittedName>
</protein>
<proteinExistence type="predicted"/>
<keyword evidence="7" id="KW-1185">Reference proteome</keyword>
<evidence type="ECO:0000313" key="6">
    <source>
        <dbReference type="EMBL" id="CAL4785421.1"/>
    </source>
</evidence>
<dbReference type="EMBL" id="CAMXCT020002430">
    <property type="protein sequence ID" value="CAL1151484.1"/>
    <property type="molecule type" value="Genomic_DNA"/>
</dbReference>
<keyword evidence="1" id="KW-0863">Zinc-finger</keyword>
<dbReference type="OrthoDB" id="442801at2759"/>
<reference evidence="4" key="1">
    <citation type="submission" date="2022-10" db="EMBL/GenBank/DDBJ databases">
        <authorList>
            <person name="Chen Y."/>
            <person name="Dougan E. K."/>
            <person name="Chan C."/>
            <person name="Rhodes N."/>
            <person name="Thang M."/>
        </authorList>
    </citation>
    <scope>NUCLEOTIDE SEQUENCE</scope>
</reference>
<evidence type="ECO:0000256" key="1">
    <source>
        <dbReference type="PROSITE-ProRule" id="PRU00723"/>
    </source>
</evidence>
<dbReference type="EMBL" id="CAMXCT030002430">
    <property type="protein sequence ID" value="CAL4785421.1"/>
    <property type="molecule type" value="Genomic_DNA"/>
</dbReference>
<dbReference type="GO" id="GO:0008270">
    <property type="term" value="F:zinc ion binding"/>
    <property type="evidence" value="ECO:0007669"/>
    <property type="project" value="UniProtKB-KW"/>
</dbReference>
<dbReference type="InterPro" id="IPR000571">
    <property type="entry name" value="Znf_CCCH"/>
</dbReference>
<dbReference type="Proteomes" id="UP001152797">
    <property type="component" value="Unassembled WGS sequence"/>
</dbReference>
<feature type="domain" description="C3H1-type" evidence="3">
    <location>
        <begin position="799"/>
        <end position="825"/>
    </location>
</feature>
<evidence type="ECO:0000259" key="3">
    <source>
        <dbReference type="PROSITE" id="PS50103"/>
    </source>
</evidence>
<evidence type="ECO:0000313" key="4">
    <source>
        <dbReference type="EMBL" id="CAI3998109.1"/>
    </source>
</evidence>
<dbReference type="PANTHER" id="PTHR33050:SF7">
    <property type="entry name" value="RIBONUCLEASE H"/>
    <property type="match status" value="1"/>
</dbReference>
<evidence type="ECO:0000256" key="2">
    <source>
        <dbReference type="SAM" id="MobiDB-lite"/>
    </source>
</evidence>
<evidence type="ECO:0000313" key="5">
    <source>
        <dbReference type="EMBL" id="CAL1151484.1"/>
    </source>
</evidence>
<keyword evidence="1" id="KW-0862">Zinc</keyword>
<feature type="compositionally biased region" description="Low complexity" evidence="2">
    <location>
        <begin position="763"/>
        <end position="779"/>
    </location>
</feature>
<evidence type="ECO:0000313" key="7">
    <source>
        <dbReference type="Proteomes" id="UP001152797"/>
    </source>
</evidence>
<reference evidence="5" key="2">
    <citation type="submission" date="2024-04" db="EMBL/GenBank/DDBJ databases">
        <authorList>
            <person name="Chen Y."/>
            <person name="Shah S."/>
            <person name="Dougan E. K."/>
            <person name="Thang M."/>
            <person name="Chan C."/>
        </authorList>
    </citation>
    <scope>NUCLEOTIDE SEQUENCE [LARGE SCALE GENOMIC DNA]</scope>
</reference>
<feature type="zinc finger region" description="C3H1-type" evidence="1">
    <location>
        <begin position="799"/>
        <end position="825"/>
    </location>
</feature>
<feature type="compositionally biased region" description="Basic residues" evidence="2">
    <location>
        <begin position="780"/>
        <end position="790"/>
    </location>
</feature>
<dbReference type="EMBL" id="CAMXCT010002430">
    <property type="protein sequence ID" value="CAI3998109.1"/>
    <property type="molecule type" value="Genomic_DNA"/>
</dbReference>
<comment type="caution">
    <text evidence="4">The sequence shown here is derived from an EMBL/GenBank/DDBJ whole genome shotgun (WGS) entry which is preliminary data.</text>
</comment>
<dbReference type="InterPro" id="IPR052055">
    <property type="entry name" value="Hepadnavirus_pol/RT"/>
</dbReference>
<organism evidence="4">
    <name type="scientific">Cladocopium goreaui</name>
    <dbReference type="NCBI Taxonomy" id="2562237"/>
    <lineage>
        <taxon>Eukaryota</taxon>
        <taxon>Sar</taxon>
        <taxon>Alveolata</taxon>
        <taxon>Dinophyceae</taxon>
        <taxon>Suessiales</taxon>
        <taxon>Symbiodiniaceae</taxon>
        <taxon>Cladocopium</taxon>
    </lineage>
</organism>
<accession>A0A9P1CUR8</accession>